<evidence type="ECO:0000313" key="2">
    <source>
        <dbReference type="Proteomes" id="UP000294530"/>
    </source>
</evidence>
<evidence type="ECO:0000313" key="1">
    <source>
        <dbReference type="EMBL" id="TDH67615.1"/>
    </source>
</evidence>
<dbReference type="OrthoDB" id="129477at2759"/>
<proteinExistence type="predicted"/>
<dbReference type="GeneID" id="94349766"/>
<gene>
    <name evidence="1" type="ORF">CCR75_006022</name>
</gene>
<protein>
    <submittedName>
        <fullName evidence="1">Uncharacterized protein</fullName>
    </submittedName>
</protein>
<keyword evidence="2" id="KW-1185">Reference proteome</keyword>
<dbReference type="EMBL" id="SHOA02000006">
    <property type="protein sequence ID" value="TDH67615.1"/>
    <property type="molecule type" value="Genomic_DNA"/>
</dbReference>
<comment type="caution">
    <text evidence="1">The sequence shown here is derived from an EMBL/GenBank/DDBJ whole genome shotgun (WGS) entry which is preliminary data.</text>
</comment>
<sequence>MPQTFTAAIDSLGLREEATPASGSCLAMAIVQGATEKDLAEPTSKLGQLTATLTTRVKEVELSKLGDSVRQDIWMKMLQNKNRAWPTMTRRESLGQLISFFEDYASSPSEWKAVVADNLWGGSNAIGLAAMFRLRNICVLELEDTRTNPWRCRL</sequence>
<dbReference type="AlphaFoldDB" id="A0A976FIU5"/>
<reference evidence="1 2" key="1">
    <citation type="journal article" date="2021" name="Genome Biol.">
        <title>AFLAP: assembly-free linkage analysis pipeline using k-mers from genome sequencing data.</title>
        <authorList>
            <person name="Fletcher K."/>
            <person name="Zhang L."/>
            <person name="Gil J."/>
            <person name="Han R."/>
            <person name="Cavanaugh K."/>
            <person name="Michelmore R."/>
        </authorList>
    </citation>
    <scope>NUCLEOTIDE SEQUENCE [LARGE SCALE GENOMIC DNA]</scope>
    <source>
        <strain evidence="1 2">SF5</strain>
    </source>
</reference>
<dbReference type="KEGG" id="blac:94349766"/>
<name>A0A976FIU5_BRELC</name>
<dbReference type="Proteomes" id="UP000294530">
    <property type="component" value="Unassembled WGS sequence"/>
</dbReference>
<accession>A0A976FIU5</accession>
<organism evidence="1 2">
    <name type="scientific">Bremia lactucae</name>
    <name type="common">Lettuce downy mildew</name>
    <dbReference type="NCBI Taxonomy" id="4779"/>
    <lineage>
        <taxon>Eukaryota</taxon>
        <taxon>Sar</taxon>
        <taxon>Stramenopiles</taxon>
        <taxon>Oomycota</taxon>
        <taxon>Peronosporomycetes</taxon>
        <taxon>Peronosporales</taxon>
        <taxon>Peronosporaceae</taxon>
        <taxon>Bremia</taxon>
    </lineage>
</organism>
<dbReference type="RefSeq" id="XP_067817114.1">
    <property type="nucleotide sequence ID" value="XM_067964095.1"/>
</dbReference>